<reference evidence="1 2" key="1">
    <citation type="submission" date="2021-06" db="EMBL/GenBank/DDBJ databases">
        <title>Caerostris darwini draft genome.</title>
        <authorList>
            <person name="Kono N."/>
            <person name="Arakawa K."/>
        </authorList>
    </citation>
    <scope>NUCLEOTIDE SEQUENCE [LARGE SCALE GENOMIC DNA]</scope>
</reference>
<dbReference type="Proteomes" id="UP001054837">
    <property type="component" value="Unassembled WGS sequence"/>
</dbReference>
<comment type="caution">
    <text evidence="1">The sequence shown here is derived from an EMBL/GenBank/DDBJ whole genome shotgun (WGS) entry which is preliminary data.</text>
</comment>
<accession>A0AAV4SR63</accession>
<dbReference type="AlphaFoldDB" id="A0AAV4SR63"/>
<evidence type="ECO:0000313" key="1">
    <source>
        <dbReference type="EMBL" id="GIY36908.1"/>
    </source>
</evidence>
<proteinExistence type="predicted"/>
<keyword evidence="2" id="KW-1185">Reference proteome</keyword>
<organism evidence="1 2">
    <name type="scientific">Caerostris darwini</name>
    <dbReference type="NCBI Taxonomy" id="1538125"/>
    <lineage>
        <taxon>Eukaryota</taxon>
        <taxon>Metazoa</taxon>
        <taxon>Ecdysozoa</taxon>
        <taxon>Arthropoda</taxon>
        <taxon>Chelicerata</taxon>
        <taxon>Arachnida</taxon>
        <taxon>Araneae</taxon>
        <taxon>Araneomorphae</taxon>
        <taxon>Entelegynae</taxon>
        <taxon>Araneoidea</taxon>
        <taxon>Araneidae</taxon>
        <taxon>Caerostris</taxon>
    </lineage>
</organism>
<protein>
    <submittedName>
        <fullName evidence="1">Uncharacterized protein</fullName>
    </submittedName>
</protein>
<name>A0AAV4SR63_9ARAC</name>
<dbReference type="EMBL" id="BPLQ01008381">
    <property type="protein sequence ID" value="GIY36908.1"/>
    <property type="molecule type" value="Genomic_DNA"/>
</dbReference>
<sequence length="185" mass="21205">MPRNRIAEQIAFRTDRGTKQYSLRILGERKAAVIEENAERKSIKKIGEDCNLLSYSIVLVYRIFPYRVCASAEHSLSAIARIVRGKKRRFGAICLTNDQIKGEFLCFCSDGQLFRGLRSSFDGMEIVRKRTKEKNDFLEVKRMIEIDISVNHQNVAVWIAMGLNSRNKHQIVQNVQQNGQIGSVK</sequence>
<evidence type="ECO:0000313" key="2">
    <source>
        <dbReference type="Proteomes" id="UP001054837"/>
    </source>
</evidence>
<gene>
    <name evidence="1" type="ORF">CDAR_618411</name>
</gene>